<organism evidence="2 3">
    <name type="scientific">Pleurostoma richardsiae</name>
    <dbReference type="NCBI Taxonomy" id="41990"/>
    <lineage>
        <taxon>Eukaryota</taxon>
        <taxon>Fungi</taxon>
        <taxon>Dikarya</taxon>
        <taxon>Ascomycota</taxon>
        <taxon>Pezizomycotina</taxon>
        <taxon>Sordariomycetes</taxon>
        <taxon>Sordariomycetidae</taxon>
        <taxon>Calosphaeriales</taxon>
        <taxon>Pleurostomataceae</taxon>
        <taxon>Pleurostoma</taxon>
    </lineage>
</organism>
<comment type="caution">
    <text evidence="2">The sequence shown here is derived from an EMBL/GenBank/DDBJ whole genome shotgun (WGS) entry which is preliminary data.</text>
</comment>
<gene>
    <name evidence="2" type="ORF">NKR23_g12177</name>
</gene>
<keyword evidence="3" id="KW-1185">Reference proteome</keyword>
<accession>A0AA38R897</accession>
<evidence type="ECO:0000256" key="1">
    <source>
        <dbReference type="SAM" id="Phobius"/>
    </source>
</evidence>
<dbReference type="AlphaFoldDB" id="A0AA38R897"/>
<reference evidence="2" key="1">
    <citation type="submission" date="2022-07" db="EMBL/GenBank/DDBJ databases">
        <title>Fungi with potential for degradation of polypropylene.</title>
        <authorList>
            <person name="Gostincar C."/>
        </authorList>
    </citation>
    <scope>NUCLEOTIDE SEQUENCE</scope>
    <source>
        <strain evidence="2">EXF-13308</strain>
    </source>
</reference>
<proteinExistence type="predicted"/>
<dbReference type="Proteomes" id="UP001174694">
    <property type="component" value="Unassembled WGS sequence"/>
</dbReference>
<keyword evidence="1" id="KW-0472">Membrane</keyword>
<evidence type="ECO:0000313" key="3">
    <source>
        <dbReference type="Proteomes" id="UP001174694"/>
    </source>
</evidence>
<protein>
    <submittedName>
        <fullName evidence="2">Uncharacterized protein</fullName>
    </submittedName>
</protein>
<dbReference type="EMBL" id="JANBVO010000088">
    <property type="protein sequence ID" value="KAJ9130476.1"/>
    <property type="molecule type" value="Genomic_DNA"/>
</dbReference>
<sequence length="186" mass="19798">MDLAPNSTPRGYSYFEDGPRDFQQMLDKNKPPTDVNVATLIQEAVLDEILKGKYARQATTFVQKGVGSLYTTPTGKLLVDRVASVSLNKSVQGAATIGHVSKILRAHGISSFGTMVFNDSKLLIRYYKEDINGAESGKGLFKETMGQSGDMLGWIFGTSIAATLLCGPIGVAAIAFAGSVIGRMAG</sequence>
<name>A0AA38R897_9PEZI</name>
<keyword evidence="1" id="KW-1133">Transmembrane helix</keyword>
<keyword evidence="1" id="KW-0812">Transmembrane</keyword>
<evidence type="ECO:0000313" key="2">
    <source>
        <dbReference type="EMBL" id="KAJ9130476.1"/>
    </source>
</evidence>
<feature type="transmembrane region" description="Helical" evidence="1">
    <location>
        <begin position="152"/>
        <end position="181"/>
    </location>
</feature>